<feature type="non-terminal residue" evidence="6">
    <location>
        <position position="323"/>
    </location>
</feature>
<reference evidence="6" key="1">
    <citation type="submission" date="2018-11" db="EMBL/GenBank/DDBJ databases">
        <authorList>
            <consortium name="Pathogen Informatics"/>
        </authorList>
    </citation>
    <scope>NUCLEOTIDE SEQUENCE</scope>
</reference>
<feature type="compositionally biased region" description="Polar residues" evidence="3">
    <location>
        <begin position="131"/>
        <end position="143"/>
    </location>
</feature>
<keyword evidence="7" id="KW-1185">Reference proteome</keyword>
<dbReference type="PROSITE" id="PS00022">
    <property type="entry name" value="EGF_1"/>
    <property type="match status" value="1"/>
</dbReference>
<dbReference type="SUPFAM" id="SSF57196">
    <property type="entry name" value="EGF/Laminin"/>
    <property type="match status" value="1"/>
</dbReference>
<protein>
    <recommendedName>
        <fullName evidence="5">EGF-like domain-containing protein</fullName>
    </recommendedName>
</protein>
<evidence type="ECO:0000256" key="1">
    <source>
        <dbReference type="ARBA" id="ARBA00023157"/>
    </source>
</evidence>
<keyword evidence="2" id="KW-0245">EGF-like domain</keyword>
<evidence type="ECO:0000256" key="4">
    <source>
        <dbReference type="SAM" id="Phobius"/>
    </source>
</evidence>
<sequence length="323" mass="34605">MSLSVGGLCEDLISSYRCICSLGFMGRHCEETASPCQPNLCPGNLTCLEESEGRDDDMRSGVRFVCQAQPPSTPTTSPTFPRLATSHPPVLSLTPASVDARVSSFSWLSRRPKQQATTAPSPTSSSTTVSGPQPLQTASSSAPVQDASVRMGSRDSRFADSVLITIGLPLLVFFALAGLVCFSLALSMAFGCCIWRRQQQRLRVRLLRRQLAREFIGQRQSRVDGRNGRPKKPANLLTAFPDDAPPASGGTAGRGWPETGQARPARSRPEYAGYSTIADDAVYSAQPDTRADVAKTTMTTTMTTTTTTSREDSGSEESSAGLE</sequence>
<evidence type="ECO:0000256" key="2">
    <source>
        <dbReference type="PROSITE-ProRule" id="PRU00076"/>
    </source>
</evidence>
<keyword evidence="4" id="KW-0472">Membrane</keyword>
<dbReference type="AlphaFoldDB" id="A0A448XMN9"/>
<dbReference type="PROSITE" id="PS01186">
    <property type="entry name" value="EGF_2"/>
    <property type="match status" value="1"/>
</dbReference>
<feature type="region of interest" description="Disordered" evidence="3">
    <location>
        <begin position="109"/>
        <end position="148"/>
    </location>
</feature>
<feature type="region of interest" description="Disordered" evidence="3">
    <location>
        <begin position="293"/>
        <end position="323"/>
    </location>
</feature>
<comment type="caution">
    <text evidence="2">Lacks conserved residue(s) required for the propagation of feature annotation.</text>
</comment>
<feature type="region of interest" description="Disordered" evidence="3">
    <location>
        <begin position="67"/>
        <end position="86"/>
    </location>
</feature>
<feature type="compositionally biased region" description="Low complexity" evidence="3">
    <location>
        <begin position="296"/>
        <end position="308"/>
    </location>
</feature>
<dbReference type="PROSITE" id="PS00010">
    <property type="entry name" value="ASX_HYDROXYL"/>
    <property type="match status" value="1"/>
</dbReference>
<feature type="transmembrane region" description="Helical" evidence="4">
    <location>
        <begin position="162"/>
        <end position="195"/>
    </location>
</feature>
<feature type="compositionally biased region" description="Low complexity" evidence="3">
    <location>
        <begin position="116"/>
        <end position="130"/>
    </location>
</feature>
<evidence type="ECO:0000259" key="5">
    <source>
        <dbReference type="PROSITE" id="PS50026"/>
    </source>
</evidence>
<evidence type="ECO:0000313" key="7">
    <source>
        <dbReference type="Proteomes" id="UP000784294"/>
    </source>
</evidence>
<dbReference type="InterPro" id="IPR000742">
    <property type="entry name" value="EGF"/>
</dbReference>
<gene>
    <name evidence="6" type="ORF">PXEA_LOCUS33715</name>
</gene>
<name>A0A448XMN9_9PLAT</name>
<feature type="region of interest" description="Disordered" evidence="3">
    <location>
        <begin position="222"/>
        <end position="270"/>
    </location>
</feature>
<dbReference type="EMBL" id="CAAALY010264295">
    <property type="protein sequence ID" value="VEL40275.1"/>
    <property type="molecule type" value="Genomic_DNA"/>
</dbReference>
<keyword evidence="4" id="KW-0812">Transmembrane</keyword>
<feature type="domain" description="EGF-like" evidence="5">
    <location>
        <begin position="1"/>
        <end position="30"/>
    </location>
</feature>
<feature type="disulfide bond" evidence="2">
    <location>
        <begin position="20"/>
        <end position="29"/>
    </location>
</feature>
<dbReference type="Proteomes" id="UP000784294">
    <property type="component" value="Unassembled WGS sequence"/>
</dbReference>
<dbReference type="InterPro" id="IPR000152">
    <property type="entry name" value="EGF-type_Asp/Asn_hydroxyl_site"/>
</dbReference>
<dbReference type="CDD" id="cd00054">
    <property type="entry name" value="EGF_CA"/>
    <property type="match status" value="1"/>
</dbReference>
<organism evidence="6 7">
    <name type="scientific">Protopolystoma xenopodis</name>
    <dbReference type="NCBI Taxonomy" id="117903"/>
    <lineage>
        <taxon>Eukaryota</taxon>
        <taxon>Metazoa</taxon>
        <taxon>Spiralia</taxon>
        <taxon>Lophotrochozoa</taxon>
        <taxon>Platyhelminthes</taxon>
        <taxon>Monogenea</taxon>
        <taxon>Polyopisthocotylea</taxon>
        <taxon>Polystomatidea</taxon>
        <taxon>Polystomatidae</taxon>
        <taxon>Protopolystoma</taxon>
    </lineage>
</organism>
<dbReference type="Gene3D" id="2.10.25.10">
    <property type="entry name" value="Laminin"/>
    <property type="match status" value="1"/>
</dbReference>
<dbReference type="PROSITE" id="PS50026">
    <property type="entry name" value="EGF_3"/>
    <property type="match status" value="1"/>
</dbReference>
<accession>A0A448XMN9</accession>
<proteinExistence type="predicted"/>
<dbReference type="OrthoDB" id="283575at2759"/>
<evidence type="ECO:0000313" key="6">
    <source>
        <dbReference type="EMBL" id="VEL40275.1"/>
    </source>
</evidence>
<keyword evidence="4" id="KW-1133">Transmembrane helix</keyword>
<keyword evidence="1 2" id="KW-1015">Disulfide bond</keyword>
<evidence type="ECO:0000256" key="3">
    <source>
        <dbReference type="SAM" id="MobiDB-lite"/>
    </source>
</evidence>
<comment type="caution">
    <text evidence="6">The sequence shown here is derived from an EMBL/GenBank/DDBJ whole genome shotgun (WGS) entry which is preliminary data.</text>
</comment>